<evidence type="ECO:0000313" key="2">
    <source>
        <dbReference type="Proteomes" id="UP000183129"/>
    </source>
</evidence>
<dbReference type="Proteomes" id="UP000183129">
    <property type="component" value="Unassembled WGS sequence"/>
</dbReference>
<sequence length="90" mass="10432">MYTFNQKHLIVCLIDMDLIALDKRNMDSTLRGGKRSGAGRKKGITFKEPTVPYTVRIIETVLEELKERYGDQLPDKIKESIYKLNELEKS</sequence>
<dbReference type="EMBL" id="FONS01000014">
    <property type="protein sequence ID" value="SFF44204.1"/>
    <property type="molecule type" value="Genomic_DNA"/>
</dbReference>
<reference evidence="1 2" key="1">
    <citation type="submission" date="2016-10" db="EMBL/GenBank/DDBJ databases">
        <authorList>
            <person name="de Groot N.N."/>
        </authorList>
    </citation>
    <scope>NUCLEOTIDE SEQUENCE [LARGE SCALE GENOMIC DNA]</scope>
    <source>
        <strain evidence="1 2">ATCC 51969</strain>
    </source>
</reference>
<dbReference type="AlphaFoldDB" id="A0A1I2IPL5"/>
<gene>
    <name evidence="1" type="ORF">SAMN03003324_03899</name>
</gene>
<protein>
    <submittedName>
        <fullName evidence="1">Uncharacterized protein</fullName>
    </submittedName>
</protein>
<proteinExistence type="predicted"/>
<dbReference type="RefSeq" id="WP_139218468.1">
    <property type="nucleotide sequence ID" value="NZ_FONS01000014.1"/>
</dbReference>
<organism evidence="1 2">
    <name type="scientific">Pedobacter antarcticus</name>
    <dbReference type="NCBI Taxonomy" id="34086"/>
    <lineage>
        <taxon>Bacteria</taxon>
        <taxon>Pseudomonadati</taxon>
        <taxon>Bacteroidota</taxon>
        <taxon>Sphingobacteriia</taxon>
        <taxon>Sphingobacteriales</taxon>
        <taxon>Sphingobacteriaceae</taxon>
        <taxon>Pedobacter</taxon>
    </lineage>
</organism>
<accession>A0A1I2IPL5</accession>
<name>A0A1I2IPL5_9SPHI</name>
<evidence type="ECO:0000313" key="1">
    <source>
        <dbReference type="EMBL" id="SFF44204.1"/>
    </source>
</evidence>